<dbReference type="SUPFAM" id="SSF53098">
    <property type="entry name" value="Ribonuclease H-like"/>
    <property type="match status" value="1"/>
</dbReference>
<evidence type="ECO:0000259" key="1">
    <source>
        <dbReference type="PROSITE" id="PS50879"/>
    </source>
</evidence>
<dbReference type="InterPro" id="IPR053151">
    <property type="entry name" value="RNase_H-like"/>
</dbReference>
<accession>A0ABV8VWL8</accession>
<protein>
    <submittedName>
        <fullName evidence="2">Ribonuclease HI family protein</fullName>
        <ecNumber evidence="2">3.1.26.4</ecNumber>
    </submittedName>
</protein>
<keyword evidence="3" id="KW-1185">Reference proteome</keyword>
<dbReference type="PANTHER" id="PTHR47723:SF19">
    <property type="entry name" value="POLYNUCLEOTIDYL TRANSFERASE, RIBONUCLEASE H-LIKE SUPERFAMILY PROTEIN"/>
    <property type="match status" value="1"/>
</dbReference>
<proteinExistence type="predicted"/>
<dbReference type="Proteomes" id="UP001595880">
    <property type="component" value="Unassembled WGS sequence"/>
</dbReference>
<name>A0ABV8VWL8_9BACI</name>
<dbReference type="RefSeq" id="WP_390197710.1">
    <property type="nucleotide sequence ID" value="NZ_JBHSDV010000001.1"/>
</dbReference>
<organism evidence="2 3">
    <name type="scientific">Gracilibacillus marinus</name>
    <dbReference type="NCBI Taxonomy" id="630535"/>
    <lineage>
        <taxon>Bacteria</taxon>
        <taxon>Bacillati</taxon>
        <taxon>Bacillota</taxon>
        <taxon>Bacilli</taxon>
        <taxon>Bacillales</taxon>
        <taxon>Bacillaceae</taxon>
        <taxon>Gracilibacillus</taxon>
    </lineage>
</organism>
<reference evidence="3" key="1">
    <citation type="journal article" date="2019" name="Int. J. Syst. Evol. Microbiol.">
        <title>The Global Catalogue of Microorganisms (GCM) 10K type strain sequencing project: providing services to taxonomists for standard genome sequencing and annotation.</title>
        <authorList>
            <consortium name="The Broad Institute Genomics Platform"/>
            <consortium name="The Broad Institute Genome Sequencing Center for Infectious Disease"/>
            <person name="Wu L."/>
            <person name="Ma J."/>
        </authorList>
    </citation>
    <scope>NUCLEOTIDE SEQUENCE [LARGE SCALE GENOMIC DNA]</scope>
    <source>
        <strain evidence="3">KACC 14058</strain>
    </source>
</reference>
<sequence>MIEVYTDAASKGNPGPSAIGFFIKTQKQKFHESSYIGVYSNHEAEFIAVIKSLKYCQNHFSNEIISIRSDSKVVVDTVDKNHTKNKQFVPYLNEINLISQTFPYVFIKWIPEKQNYQADQLARVALLNHEKHLR</sequence>
<dbReference type="Pfam" id="PF13456">
    <property type="entry name" value="RVT_3"/>
    <property type="match status" value="1"/>
</dbReference>
<dbReference type="PROSITE" id="PS50879">
    <property type="entry name" value="RNASE_H_1"/>
    <property type="match status" value="1"/>
</dbReference>
<evidence type="ECO:0000313" key="2">
    <source>
        <dbReference type="EMBL" id="MFC4387618.1"/>
    </source>
</evidence>
<dbReference type="EC" id="3.1.26.4" evidence="2"/>
<dbReference type="Gene3D" id="3.30.420.10">
    <property type="entry name" value="Ribonuclease H-like superfamily/Ribonuclease H"/>
    <property type="match status" value="1"/>
</dbReference>
<dbReference type="InterPro" id="IPR036397">
    <property type="entry name" value="RNaseH_sf"/>
</dbReference>
<dbReference type="EMBL" id="JBHSDV010000001">
    <property type="protein sequence ID" value="MFC4387618.1"/>
    <property type="molecule type" value="Genomic_DNA"/>
</dbReference>
<dbReference type="CDD" id="cd09279">
    <property type="entry name" value="RNase_HI_like"/>
    <property type="match status" value="1"/>
</dbReference>
<feature type="domain" description="RNase H type-1" evidence="1">
    <location>
        <begin position="1"/>
        <end position="127"/>
    </location>
</feature>
<keyword evidence="2" id="KW-0378">Hydrolase</keyword>
<comment type="caution">
    <text evidence="2">The sequence shown here is derived from an EMBL/GenBank/DDBJ whole genome shotgun (WGS) entry which is preliminary data.</text>
</comment>
<evidence type="ECO:0000313" key="3">
    <source>
        <dbReference type="Proteomes" id="UP001595880"/>
    </source>
</evidence>
<dbReference type="InterPro" id="IPR002156">
    <property type="entry name" value="RNaseH_domain"/>
</dbReference>
<dbReference type="InterPro" id="IPR012337">
    <property type="entry name" value="RNaseH-like_sf"/>
</dbReference>
<dbReference type="GO" id="GO:0004523">
    <property type="term" value="F:RNA-DNA hybrid ribonuclease activity"/>
    <property type="evidence" value="ECO:0007669"/>
    <property type="project" value="UniProtKB-EC"/>
</dbReference>
<dbReference type="PANTHER" id="PTHR47723">
    <property type="entry name" value="OS05G0353850 PROTEIN"/>
    <property type="match status" value="1"/>
</dbReference>
<gene>
    <name evidence="2" type="ORF">ACFOZ1_07295</name>
</gene>